<dbReference type="EMBL" id="JASCZI010181342">
    <property type="protein sequence ID" value="MED6182209.1"/>
    <property type="molecule type" value="Genomic_DNA"/>
</dbReference>
<name>A0ABU6W8V9_9FABA</name>
<proteinExistence type="predicted"/>
<gene>
    <name evidence="1" type="ORF">PIB30_026469</name>
</gene>
<keyword evidence="2" id="KW-1185">Reference proteome</keyword>
<comment type="caution">
    <text evidence="1">The sequence shown here is derived from an EMBL/GenBank/DDBJ whole genome shotgun (WGS) entry which is preliminary data.</text>
</comment>
<organism evidence="1 2">
    <name type="scientific">Stylosanthes scabra</name>
    <dbReference type="NCBI Taxonomy" id="79078"/>
    <lineage>
        <taxon>Eukaryota</taxon>
        <taxon>Viridiplantae</taxon>
        <taxon>Streptophyta</taxon>
        <taxon>Embryophyta</taxon>
        <taxon>Tracheophyta</taxon>
        <taxon>Spermatophyta</taxon>
        <taxon>Magnoliopsida</taxon>
        <taxon>eudicotyledons</taxon>
        <taxon>Gunneridae</taxon>
        <taxon>Pentapetalae</taxon>
        <taxon>rosids</taxon>
        <taxon>fabids</taxon>
        <taxon>Fabales</taxon>
        <taxon>Fabaceae</taxon>
        <taxon>Papilionoideae</taxon>
        <taxon>50 kb inversion clade</taxon>
        <taxon>dalbergioids sensu lato</taxon>
        <taxon>Dalbergieae</taxon>
        <taxon>Pterocarpus clade</taxon>
        <taxon>Stylosanthes</taxon>
    </lineage>
</organism>
<evidence type="ECO:0000313" key="1">
    <source>
        <dbReference type="EMBL" id="MED6182209.1"/>
    </source>
</evidence>
<sequence length="181" mass="20101">MSEKAGSYRMDSRWSLDYTMVVFLMASNERIRNQGPESGCCKLVMKPVPTDNFTAEFEAEVAGKSERNKKIATKPRRPSLDQMCTQQRSHAYVSRRGRHAQKAVSAQMQLRVPNGLEGKEQVKPVKLSITDTPASIVAVPYSTWFTTVITGTSALGPSDSGDPTEFVSPGLLDHRLHCQLR</sequence>
<evidence type="ECO:0000313" key="2">
    <source>
        <dbReference type="Proteomes" id="UP001341840"/>
    </source>
</evidence>
<protein>
    <submittedName>
        <fullName evidence="1">Uncharacterized protein</fullName>
    </submittedName>
</protein>
<dbReference type="Proteomes" id="UP001341840">
    <property type="component" value="Unassembled WGS sequence"/>
</dbReference>
<reference evidence="1 2" key="1">
    <citation type="journal article" date="2023" name="Plants (Basel)">
        <title>Bridging the Gap: Combining Genomics and Transcriptomics Approaches to Understand Stylosanthes scabra, an Orphan Legume from the Brazilian Caatinga.</title>
        <authorList>
            <person name="Ferreira-Neto J.R.C."/>
            <person name="da Silva M.D."/>
            <person name="Binneck E."/>
            <person name="de Melo N.F."/>
            <person name="da Silva R.H."/>
            <person name="de Melo A.L.T.M."/>
            <person name="Pandolfi V."/>
            <person name="Bustamante F.O."/>
            <person name="Brasileiro-Vidal A.C."/>
            <person name="Benko-Iseppon A.M."/>
        </authorList>
    </citation>
    <scope>NUCLEOTIDE SEQUENCE [LARGE SCALE GENOMIC DNA]</scope>
    <source>
        <tissue evidence="1">Leaves</tissue>
    </source>
</reference>
<accession>A0ABU6W8V9</accession>